<evidence type="ECO:0000313" key="2">
    <source>
        <dbReference type="EMBL" id="NEB86888.1"/>
    </source>
</evidence>
<feature type="compositionally biased region" description="Basic residues" evidence="1">
    <location>
        <begin position="266"/>
        <end position="279"/>
    </location>
</feature>
<dbReference type="PANTHER" id="PTHR40470:SF1">
    <property type="entry name" value="PHYTANOYL-COA DIOXYGENASE FAMILY PROTEIN (AFU_ORTHOLOGUE AFUA_2G15850)"/>
    <property type="match status" value="1"/>
</dbReference>
<dbReference type="RefSeq" id="WP_073804425.1">
    <property type="nucleotide sequence ID" value="NZ_JAAGMK010000645.1"/>
</dbReference>
<dbReference type="InterPro" id="IPR008775">
    <property type="entry name" value="Phytyl_CoA_dOase-like"/>
</dbReference>
<name>A0A6G3SWX1_STRAQ</name>
<comment type="caution">
    <text evidence="2">The sequence shown here is derived from an EMBL/GenBank/DDBJ whole genome shotgun (WGS) entry which is preliminary data.</text>
</comment>
<keyword evidence="2" id="KW-0560">Oxidoreductase</keyword>
<dbReference type="EMBL" id="JAAGMK010000645">
    <property type="protein sequence ID" value="NEB86888.1"/>
    <property type="molecule type" value="Genomic_DNA"/>
</dbReference>
<dbReference type="Pfam" id="PF05721">
    <property type="entry name" value="PhyH"/>
    <property type="match status" value="1"/>
</dbReference>
<sequence length="286" mass="32362">MDTYVRSFVDEGYAHIPAVLDASTRDRWRASVDRTAAAVRAAPGDFDTRYTLRTESETDTWGVSHIFDEALYDPVFAELFEHPGVMGFVRAVLGERLRFWTAHALWEPSSVAYELNWHKDNMETDRYAPDGRSTHVQFNVCLTADPCFRLVPGSHRRPLTGTERAQVEAKGTDPLPGETAVVCEPGDVLFMNHHALHRGSGAPGVLRRTLHVNLQAADEPTGGHTSWRFMRKEGYLRRMSPTVRDLMENTIAWDDAHPLPLSETMRRRRASRDIKKHQAKPSGSTR</sequence>
<dbReference type="GO" id="GO:0016706">
    <property type="term" value="F:2-oxoglutarate-dependent dioxygenase activity"/>
    <property type="evidence" value="ECO:0007669"/>
    <property type="project" value="UniProtKB-ARBA"/>
</dbReference>
<dbReference type="PANTHER" id="PTHR40470">
    <property type="entry name" value="PHYTANOYL-COA DIOXYGENASE FAMILY PROTEIN (AFU_ORTHOLOGUE AFUA_2G15850)"/>
    <property type="match status" value="1"/>
</dbReference>
<accession>A0A6G3SWX1</accession>
<gene>
    <name evidence="2" type="ORF">G3I43_22315</name>
</gene>
<proteinExistence type="predicted"/>
<organism evidence="2">
    <name type="scientific">Streptomyces anulatus</name>
    <name type="common">Streptomyces chrysomallus</name>
    <dbReference type="NCBI Taxonomy" id="1892"/>
    <lineage>
        <taxon>Bacteria</taxon>
        <taxon>Bacillati</taxon>
        <taxon>Actinomycetota</taxon>
        <taxon>Actinomycetes</taxon>
        <taxon>Kitasatosporales</taxon>
        <taxon>Streptomycetaceae</taxon>
        <taxon>Streptomyces</taxon>
    </lineage>
</organism>
<evidence type="ECO:0000256" key="1">
    <source>
        <dbReference type="SAM" id="MobiDB-lite"/>
    </source>
</evidence>
<keyword evidence="2" id="KW-0223">Dioxygenase</keyword>
<dbReference type="SUPFAM" id="SSF51197">
    <property type="entry name" value="Clavaminate synthase-like"/>
    <property type="match status" value="1"/>
</dbReference>
<protein>
    <submittedName>
        <fullName evidence="2">Phytanoyl-CoA dioxygenase family protein</fullName>
    </submittedName>
</protein>
<dbReference type="Gene3D" id="2.60.120.620">
    <property type="entry name" value="q2cbj1_9rhob like domain"/>
    <property type="match status" value="1"/>
</dbReference>
<feature type="region of interest" description="Disordered" evidence="1">
    <location>
        <begin position="263"/>
        <end position="286"/>
    </location>
</feature>
<dbReference type="AlphaFoldDB" id="A0A6G3SWX1"/>
<reference evidence="2" key="1">
    <citation type="submission" date="2020-01" db="EMBL/GenBank/DDBJ databases">
        <title>Insect and environment-associated Actinomycetes.</title>
        <authorList>
            <person name="Currrie C."/>
            <person name="Chevrette M."/>
            <person name="Carlson C."/>
            <person name="Stubbendieck R."/>
            <person name="Wendt-Pienkowski E."/>
        </authorList>
    </citation>
    <scope>NUCLEOTIDE SEQUENCE</scope>
    <source>
        <strain evidence="2">SID505</strain>
    </source>
</reference>